<comment type="caution">
    <text evidence="1">The sequence shown here is derived from an EMBL/GenBank/DDBJ whole genome shotgun (WGS) entry which is preliminary data.</text>
</comment>
<protein>
    <submittedName>
        <fullName evidence="1">Uncharacterized protein</fullName>
    </submittedName>
</protein>
<proteinExistence type="predicted"/>
<sequence length="96" mass="9893">MYSGLLVNPTPAGYISSAVAGPLSDSSLGHGCNGFDQPISDTSVGFVLGPCGTYESSVKAQAGTSQIGHAFVSSRNKGAGSGYTSSLWWILMCWNK</sequence>
<dbReference type="Proteomes" id="UP001346149">
    <property type="component" value="Unassembled WGS sequence"/>
</dbReference>
<name>A0AAN7MZ21_TRANT</name>
<dbReference type="EMBL" id="JAXQNO010000003">
    <property type="protein sequence ID" value="KAK4800918.1"/>
    <property type="molecule type" value="Genomic_DNA"/>
</dbReference>
<keyword evidence="2" id="KW-1185">Reference proteome</keyword>
<reference evidence="1 2" key="1">
    <citation type="journal article" date="2023" name="Hortic Res">
        <title>Pangenome of water caltrop reveals structural variations and asymmetric subgenome divergence after allopolyploidization.</title>
        <authorList>
            <person name="Zhang X."/>
            <person name="Chen Y."/>
            <person name="Wang L."/>
            <person name="Yuan Y."/>
            <person name="Fang M."/>
            <person name="Shi L."/>
            <person name="Lu R."/>
            <person name="Comes H.P."/>
            <person name="Ma Y."/>
            <person name="Chen Y."/>
            <person name="Huang G."/>
            <person name="Zhou Y."/>
            <person name="Zheng Z."/>
            <person name="Qiu Y."/>
        </authorList>
    </citation>
    <scope>NUCLEOTIDE SEQUENCE [LARGE SCALE GENOMIC DNA]</scope>
    <source>
        <strain evidence="1">F231</strain>
    </source>
</reference>
<organism evidence="1 2">
    <name type="scientific">Trapa natans</name>
    <name type="common">Water chestnut</name>
    <dbReference type="NCBI Taxonomy" id="22666"/>
    <lineage>
        <taxon>Eukaryota</taxon>
        <taxon>Viridiplantae</taxon>
        <taxon>Streptophyta</taxon>
        <taxon>Embryophyta</taxon>
        <taxon>Tracheophyta</taxon>
        <taxon>Spermatophyta</taxon>
        <taxon>Magnoliopsida</taxon>
        <taxon>eudicotyledons</taxon>
        <taxon>Gunneridae</taxon>
        <taxon>Pentapetalae</taxon>
        <taxon>rosids</taxon>
        <taxon>malvids</taxon>
        <taxon>Myrtales</taxon>
        <taxon>Lythraceae</taxon>
        <taxon>Trapa</taxon>
    </lineage>
</organism>
<evidence type="ECO:0000313" key="1">
    <source>
        <dbReference type="EMBL" id="KAK4800918.1"/>
    </source>
</evidence>
<dbReference type="AlphaFoldDB" id="A0AAN7MZ21"/>
<accession>A0AAN7MZ21</accession>
<evidence type="ECO:0000313" key="2">
    <source>
        <dbReference type="Proteomes" id="UP001346149"/>
    </source>
</evidence>
<gene>
    <name evidence="1" type="ORF">SAY86_021405</name>
</gene>